<evidence type="ECO:0000313" key="2">
    <source>
        <dbReference type="WBParaSite" id="PS1159_v2.g23930.t1"/>
    </source>
</evidence>
<protein>
    <submittedName>
        <fullName evidence="2">Uncharacterized protein</fullName>
    </submittedName>
</protein>
<evidence type="ECO:0000313" key="1">
    <source>
        <dbReference type="Proteomes" id="UP000887580"/>
    </source>
</evidence>
<dbReference type="Proteomes" id="UP000887580">
    <property type="component" value="Unplaced"/>
</dbReference>
<dbReference type="WBParaSite" id="PS1159_v2.g23930.t1">
    <property type="protein sequence ID" value="PS1159_v2.g23930.t1"/>
    <property type="gene ID" value="PS1159_v2.g23930"/>
</dbReference>
<accession>A0AC35G474</accession>
<sequence>MIFRKLWILFAAIFCINQVQPQGIGYNGHYYGANQVSIKRNQVPPREQWPEPLVDPRSSTLRPHLCQFNPFIRKCMDPNNYCPGRCMNFNYVFNSRYDCRCLVI</sequence>
<proteinExistence type="predicted"/>
<name>A0AC35G474_9BILA</name>
<organism evidence="1 2">
    <name type="scientific">Panagrolaimus sp. PS1159</name>
    <dbReference type="NCBI Taxonomy" id="55785"/>
    <lineage>
        <taxon>Eukaryota</taxon>
        <taxon>Metazoa</taxon>
        <taxon>Ecdysozoa</taxon>
        <taxon>Nematoda</taxon>
        <taxon>Chromadorea</taxon>
        <taxon>Rhabditida</taxon>
        <taxon>Tylenchina</taxon>
        <taxon>Panagrolaimomorpha</taxon>
        <taxon>Panagrolaimoidea</taxon>
        <taxon>Panagrolaimidae</taxon>
        <taxon>Panagrolaimus</taxon>
    </lineage>
</organism>
<reference evidence="2" key="1">
    <citation type="submission" date="2022-11" db="UniProtKB">
        <authorList>
            <consortium name="WormBaseParasite"/>
        </authorList>
    </citation>
    <scope>IDENTIFICATION</scope>
</reference>